<accession>A0A3N4Z4N5</accession>
<keyword evidence="4" id="KW-1185">Reference proteome</keyword>
<evidence type="ECO:0000313" key="3">
    <source>
        <dbReference type="EMBL" id="RPF28269.1"/>
    </source>
</evidence>
<organism evidence="3 4">
    <name type="scientific">Georgenia muralis</name>
    <dbReference type="NCBI Taxonomy" id="154117"/>
    <lineage>
        <taxon>Bacteria</taxon>
        <taxon>Bacillati</taxon>
        <taxon>Actinomycetota</taxon>
        <taxon>Actinomycetes</taxon>
        <taxon>Micrococcales</taxon>
        <taxon>Bogoriellaceae</taxon>
        <taxon>Georgenia</taxon>
    </lineage>
</organism>
<feature type="transmembrane region" description="Helical" evidence="1">
    <location>
        <begin position="357"/>
        <end position="374"/>
    </location>
</feature>
<keyword evidence="1" id="KW-0472">Membrane</keyword>
<dbReference type="Proteomes" id="UP000280726">
    <property type="component" value="Unassembled WGS sequence"/>
</dbReference>
<gene>
    <name evidence="3" type="ORF">EDD32_2792</name>
</gene>
<evidence type="ECO:0000313" key="4">
    <source>
        <dbReference type="Proteomes" id="UP000280726"/>
    </source>
</evidence>
<protein>
    <submittedName>
        <fullName evidence="3">Uncharacterized protein DUF1624</fullName>
    </submittedName>
</protein>
<evidence type="ECO:0000259" key="2">
    <source>
        <dbReference type="Pfam" id="PF07786"/>
    </source>
</evidence>
<proteinExistence type="predicted"/>
<feature type="transmembrane region" description="Helical" evidence="1">
    <location>
        <begin position="112"/>
        <end position="131"/>
    </location>
</feature>
<name>A0A3N4Z4N5_9MICO</name>
<feature type="transmembrane region" description="Helical" evidence="1">
    <location>
        <begin position="177"/>
        <end position="204"/>
    </location>
</feature>
<reference evidence="3 4" key="1">
    <citation type="submission" date="2018-11" db="EMBL/GenBank/DDBJ databases">
        <title>Sequencing the genomes of 1000 actinobacteria strains.</title>
        <authorList>
            <person name="Klenk H.-P."/>
        </authorList>
    </citation>
    <scope>NUCLEOTIDE SEQUENCE [LARGE SCALE GENOMIC DNA]</scope>
    <source>
        <strain evidence="3 4">DSM 14418</strain>
    </source>
</reference>
<feature type="transmembrane region" description="Helical" evidence="1">
    <location>
        <begin position="20"/>
        <end position="39"/>
    </location>
</feature>
<dbReference type="Pfam" id="PF07786">
    <property type="entry name" value="HGSNAT_cat"/>
    <property type="match status" value="1"/>
</dbReference>
<dbReference type="EMBL" id="RKRA01000001">
    <property type="protein sequence ID" value="RPF28269.1"/>
    <property type="molecule type" value="Genomic_DNA"/>
</dbReference>
<feature type="domain" description="Heparan-alpha-glucosaminide N-acetyltransferase catalytic" evidence="2">
    <location>
        <begin position="19"/>
        <end position="211"/>
    </location>
</feature>
<dbReference type="RefSeq" id="WP_170175303.1">
    <property type="nucleotide sequence ID" value="NZ_RKRA01000001.1"/>
</dbReference>
<keyword evidence="1" id="KW-1133">Transmembrane helix</keyword>
<dbReference type="AlphaFoldDB" id="A0A3N4Z4N5"/>
<feature type="transmembrane region" description="Helical" evidence="1">
    <location>
        <begin position="216"/>
        <end position="237"/>
    </location>
</feature>
<feature type="transmembrane region" description="Helical" evidence="1">
    <location>
        <begin position="51"/>
        <end position="76"/>
    </location>
</feature>
<keyword evidence="1" id="KW-0812">Transmembrane</keyword>
<feature type="transmembrane region" description="Helical" evidence="1">
    <location>
        <begin position="292"/>
        <end position="313"/>
    </location>
</feature>
<sequence>MTVTPVPVAARSRLLDRRRLLGVDVARGIALIGMMSVHVMPSLAPDGAVTWAYRLFAGRASALFAVLAGLSLILALKGEKDAPPESGARRGILGRAAVVAAVGLFLGSLGSGVAIILVHYAVLFAIGALFIGMGARPLLLTATAWMVLSPVVGHLLRQDMPAGPGASPSLASLADPGQLVLTILLTGYYPVLQWTGYVLVGMALGRLPLRRTAIGLWLLVIGVLLAVAAKLVSAVLLGPAGGLDRLTVPRSSALAGRELGTILQTGMYGTTPTSSWWWLAVSTPHSAVPLDLLHTTGTALAVIGGCLVLVTGLRARWRWLVLPVAAAGSMTLTLYTLHVTSLAVIRGVTSATTTSPTALWAVSVIVAVLLALAWQLTGRRGPLENVASVMSAAARGGASAGYRSSAPPR</sequence>
<comment type="caution">
    <text evidence="3">The sequence shown here is derived from an EMBL/GenBank/DDBJ whole genome shotgun (WGS) entry which is preliminary data.</text>
</comment>
<dbReference type="InterPro" id="IPR012429">
    <property type="entry name" value="HGSNAT_cat"/>
</dbReference>
<feature type="transmembrane region" description="Helical" evidence="1">
    <location>
        <begin position="320"/>
        <end position="345"/>
    </location>
</feature>
<evidence type="ECO:0000256" key="1">
    <source>
        <dbReference type="SAM" id="Phobius"/>
    </source>
</evidence>